<reference evidence="9" key="1">
    <citation type="submission" date="2016-11" db="EMBL/GenBank/DDBJ databases">
        <authorList>
            <person name="Varghese N."/>
            <person name="Submissions S."/>
        </authorList>
    </citation>
    <scope>NUCLEOTIDE SEQUENCE [LARGE SCALE GENOMIC DNA]</scope>
    <source>
        <strain evidence="9">DSM 19514</strain>
    </source>
</reference>
<dbReference type="CDD" id="cd08010">
    <property type="entry name" value="MltG_like"/>
    <property type="match status" value="1"/>
</dbReference>
<dbReference type="EMBL" id="FQUL01000002">
    <property type="protein sequence ID" value="SHE31553.1"/>
    <property type="molecule type" value="Genomic_DNA"/>
</dbReference>
<comment type="function">
    <text evidence="7">Functions as a peptidoglycan terminase that cleaves nascent peptidoglycan strands endolytically to terminate their elongation.</text>
</comment>
<dbReference type="HAMAP" id="MF_02065">
    <property type="entry name" value="MltG"/>
    <property type="match status" value="1"/>
</dbReference>
<comment type="subcellular location">
    <subcellularLocation>
        <location evidence="7">Cell membrane</location>
        <topology evidence="7">Single-pass membrane protein</topology>
    </subcellularLocation>
</comment>
<proteinExistence type="inferred from homology"/>
<dbReference type="GO" id="GO:0005886">
    <property type="term" value="C:plasma membrane"/>
    <property type="evidence" value="ECO:0007669"/>
    <property type="project" value="UniProtKB-SubCell"/>
</dbReference>
<keyword evidence="3 7" id="KW-1133">Transmembrane helix</keyword>
<keyword evidence="4 7" id="KW-0472">Membrane</keyword>
<dbReference type="GO" id="GO:0071555">
    <property type="term" value="P:cell wall organization"/>
    <property type="evidence" value="ECO:0007669"/>
    <property type="project" value="UniProtKB-KW"/>
</dbReference>
<dbReference type="GO" id="GO:0008932">
    <property type="term" value="F:lytic endotransglycosylase activity"/>
    <property type="evidence" value="ECO:0007669"/>
    <property type="project" value="UniProtKB-UniRule"/>
</dbReference>
<evidence type="ECO:0000256" key="3">
    <source>
        <dbReference type="ARBA" id="ARBA00022989"/>
    </source>
</evidence>
<evidence type="ECO:0000256" key="6">
    <source>
        <dbReference type="ARBA" id="ARBA00023316"/>
    </source>
</evidence>
<evidence type="ECO:0000313" key="9">
    <source>
        <dbReference type="Proteomes" id="UP000184295"/>
    </source>
</evidence>
<keyword evidence="1 7" id="KW-1003">Cell membrane</keyword>
<dbReference type="PANTHER" id="PTHR30518:SF2">
    <property type="entry name" value="ENDOLYTIC MUREIN TRANSGLYCOSYLASE"/>
    <property type="match status" value="1"/>
</dbReference>
<comment type="catalytic activity">
    <reaction evidence="7">
        <text>a peptidoglycan chain = a peptidoglycan chain with N-acetyl-1,6-anhydromuramyl-[peptide] at the reducing end + a peptidoglycan chain with N-acetylglucosamine at the non-reducing end.</text>
        <dbReference type="EC" id="4.2.2.29"/>
    </reaction>
</comment>
<feature type="site" description="Important for catalytic activity" evidence="7">
    <location>
        <position position="282"/>
    </location>
</feature>
<evidence type="ECO:0000313" key="8">
    <source>
        <dbReference type="EMBL" id="SHE31553.1"/>
    </source>
</evidence>
<keyword evidence="9" id="KW-1185">Reference proteome</keyword>
<feature type="transmembrane region" description="Helical" evidence="7">
    <location>
        <begin position="72"/>
        <end position="92"/>
    </location>
</feature>
<protein>
    <recommendedName>
        <fullName evidence="7">Endolytic murein transglycosylase</fullName>
        <ecNumber evidence="7">4.2.2.29</ecNumber>
    </recommendedName>
    <alternativeName>
        <fullName evidence="7">Peptidoglycan lytic transglycosylase</fullName>
    </alternativeName>
    <alternativeName>
        <fullName evidence="7">Peptidoglycan polymerization terminase</fullName>
    </alternativeName>
</protein>
<keyword evidence="6 7" id="KW-0961">Cell wall biogenesis/degradation</keyword>
<dbReference type="PANTHER" id="PTHR30518">
    <property type="entry name" value="ENDOLYTIC MUREIN TRANSGLYCOSYLASE"/>
    <property type="match status" value="1"/>
</dbReference>
<dbReference type="Proteomes" id="UP000184295">
    <property type="component" value="Unassembled WGS sequence"/>
</dbReference>
<dbReference type="STRING" id="1121881.SAMN02745225_00281"/>
<evidence type="ECO:0000256" key="4">
    <source>
        <dbReference type="ARBA" id="ARBA00023136"/>
    </source>
</evidence>
<organism evidence="8 9">
    <name type="scientific">Ferrithrix thermotolerans DSM 19514</name>
    <dbReference type="NCBI Taxonomy" id="1121881"/>
    <lineage>
        <taxon>Bacteria</taxon>
        <taxon>Bacillati</taxon>
        <taxon>Actinomycetota</taxon>
        <taxon>Acidimicrobiia</taxon>
        <taxon>Acidimicrobiales</taxon>
        <taxon>Acidimicrobiaceae</taxon>
        <taxon>Ferrithrix</taxon>
    </lineage>
</organism>
<dbReference type="Gene3D" id="3.30.1490.480">
    <property type="entry name" value="Endolytic murein transglycosylase"/>
    <property type="match status" value="1"/>
</dbReference>
<keyword evidence="2 7" id="KW-0812">Transmembrane</keyword>
<evidence type="ECO:0000256" key="5">
    <source>
        <dbReference type="ARBA" id="ARBA00023239"/>
    </source>
</evidence>
<evidence type="ECO:0000256" key="7">
    <source>
        <dbReference type="HAMAP-Rule" id="MF_02065"/>
    </source>
</evidence>
<comment type="similarity">
    <text evidence="7">Belongs to the transglycosylase MltG family.</text>
</comment>
<keyword evidence="5 7" id="KW-0456">Lyase</keyword>
<dbReference type="Pfam" id="PF02618">
    <property type="entry name" value="YceG"/>
    <property type="match status" value="1"/>
</dbReference>
<accession>A0A1M4SH52</accession>
<sequence>MIIKRLERQGLRIRVDLSDYRDKASIEIPLELHGDDGANRKRLAQELNEMKRQPLSAAPAVSKGFRGVLVKVATLTTVVFLAVLAYGGIYYYENVNGSQSGNKVVVLVSVGDNLDTLANRLAKESVISSSTVFRIYVALHRSTVLQPGIYYFQRDEPYSKIMGQIKAGPSSVRLTIIPGWNVSQIASVVSKIPSHNAKQFIDATVETKALSSPYLGSATTVEGLLYPDTYFVSPLESDTQIIQTALDRFEQVAAEIGLSPGRTYNGLSAYQLITAASIVQKEATTTTDMAKVARVILNRLSVGMNLQMDSTVRYATGNFSGSLTLAQLHSSSPYNTYANAGLPPTPISEPSVDALEAVMHPAKGSWLYFVALKGHTSESFFNTFSEQQQAIAQAGGVA</sequence>
<dbReference type="InterPro" id="IPR003770">
    <property type="entry name" value="MLTG-like"/>
</dbReference>
<name>A0A1M4SH52_9ACTN</name>
<dbReference type="GO" id="GO:0009252">
    <property type="term" value="P:peptidoglycan biosynthetic process"/>
    <property type="evidence" value="ECO:0007669"/>
    <property type="project" value="UniProtKB-UniRule"/>
</dbReference>
<gene>
    <name evidence="7" type="primary">mltG</name>
    <name evidence="8" type="ORF">SAMN02745225_00281</name>
</gene>
<dbReference type="AlphaFoldDB" id="A0A1M4SH52"/>
<evidence type="ECO:0000256" key="2">
    <source>
        <dbReference type="ARBA" id="ARBA00022692"/>
    </source>
</evidence>
<dbReference type="NCBIfam" id="TIGR00247">
    <property type="entry name" value="endolytic transglycosylase MltG"/>
    <property type="match status" value="1"/>
</dbReference>
<evidence type="ECO:0000256" key="1">
    <source>
        <dbReference type="ARBA" id="ARBA00022475"/>
    </source>
</evidence>
<dbReference type="EC" id="4.2.2.29" evidence="7"/>